<protein>
    <submittedName>
        <fullName evidence="1">Uncharacterized protein</fullName>
    </submittedName>
</protein>
<evidence type="ECO:0000313" key="1">
    <source>
        <dbReference type="EMBL" id="ACJ83401.1"/>
    </source>
</evidence>
<dbReference type="AlphaFoldDB" id="B7FFJ1"/>
<accession>B7FFJ1</accession>
<dbReference type="EMBL" id="BT050732">
    <property type="protein sequence ID" value="ACJ83401.1"/>
    <property type="molecule type" value="mRNA"/>
</dbReference>
<organism evidence="1">
    <name type="scientific">Medicago truncatula</name>
    <name type="common">Barrel medic</name>
    <name type="synonym">Medicago tribuloides</name>
    <dbReference type="NCBI Taxonomy" id="3880"/>
    <lineage>
        <taxon>Eukaryota</taxon>
        <taxon>Viridiplantae</taxon>
        <taxon>Streptophyta</taxon>
        <taxon>Embryophyta</taxon>
        <taxon>Tracheophyta</taxon>
        <taxon>Spermatophyta</taxon>
        <taxon>Magnoliopsida</taxon>
        <taxon>eudicotyledons</taxon>
        <taxon>Gunneridae</taxon>
        <taxon>Pentapetalae</taxon>
        <taxon>rosids</taxon>
        <taxon>fabids</taxon>
        <taxon>Fabales</taxon>
        <taxon>Fabaceae</taxon>
        <taxon>Papilionoideae</taxon>
        <taxon>50 kb inversion clade</taxon>
        <taxon>NPAAA clade</taxon>
        <taxon>Hologalegina</taxon>
        <taxon>IRL clade</taxon>
        <taxon>Trifolieae</taxon>
        <taxon>Medicago</taxon>
    </lineage>
</organism>
<reference evidence="1" key="1">
    <citation type="submission" date="2008-12" db="EMBL/GenBank/DDBJ databases">
        <title>Medicago truncatula full length cdna cloning project.</title>
        <authorList>
            <person name="Moskal W."/>
            <person name="Chan A."/>
            <person name="Cheung F."/>
            <person name="Xiao Y."/>
            <person name="Town C.D."/>
        </authorList>
    </citation>
    <scope>NUCLEOTIDE SEQUENCE</scope>
</reference>
<feature type="non-terminal residue" evidence="1">
    <location>
        <position position="1"/>
    </location>
</feature>
<sequence length="46" mass="5925">FFFFFFFDHQKREKERERFDYNTHSGGYFITVYRKTHKRRNLNISL</sequence>
<proteinExistence type="evidence at transcript level"/>
<name>B7FFJ1_MEDTR</name>